<evidence type="ECO:0000256" key="12">
    <source>
        <dbReference type="ARBA" id="ARBA00023157"/>
    </source>
</evidence>
<evidence type="ECO:0000256" key="13">
    <source>
        <dbReference type="ARBA" id="ARBA00023324"/>
    </source>
</evidence>
<accession>A0AAW1HIR4</accession>
<dbReference type="GO" id="GO:0046872">
    <property type="term" value="F:metal ion binding"/>
    <property type="evidence" value="ECO:0007669"/>
    <property type="project" value="UniProtKB-UniRule"/>
</dbReference>
<keyword evidence="11 15" id="KW-0408">Iron</keyword>
<dbReference type="GO" id="GO:0042744">
    <property type="term" value="P:hydrogen peroxide catabolic process"/>
    <property type="evidence" value="ECO:0007669"/>
    <property type="project" value="UniProtKB-KW"/>
</dbReference>
<dbReference type="InterPro" id="IPR019794">
    <property type="entry name" value="Peroxidases_AS"/>
</dbReference>
<comment type="subcellular location">
    <subcellularLocation>
        <location evidence="18">Secreted</location>
    </subcellularLocation>
</comment>
<reference evidence="20" key="1">
    <citation type="submission" date="2024-03" db="EMBL/GenBank/DDBJ databases">
        <title>WGS assembly of Saponaria officinalis var. Norfolk2.</title>
        <authorList>
            <person name="Jenkins J."/>
            <person name="Shu S."/>
            <person name="Grimwood J."/>
            <person name="Barry K."/>
            <person name="Goodstein D."/>
            <person name="Schmutz J."/>
            <person name="Leebens-Mack J."/>
            <person name="Osbourn A."/>
        </authorList>
    </citation>
    <scope>NUCLEOTIDE SEQUENCE [LARGE SCALE GENOMIC DNA]</scope>
    <source>
        <strain evidence="20">JIC</strain>
    </source>
</reference>
<comment type="cofactor">
    <cofactor evidence="15 18">
        <name>heme b</name>
        <dbReference type="ChEBI" id="CHEBI:60344"/>
    </cofactor>
    <text evidence="15 18">Binds 1 heme b (iron(II)-protoporphyrin IX) group per subunit.</text>
</comment>
<feature type="active site" description="Proton acceptor" evidence="14">
    <location>
        <position position="75"/>
    </location>
</feature>
<evidence type="ECO:0000313" key="21">
    <source>
        <dbReference type="Proteomes" id="UP001443914"/>
    </source>
</evidence>
<organism evidence="20 21">
    <name type="scientific">Saponaria officinalis</name>
    <name type="common">Common soapwort</name>
    <name type="synonym">Lychnis saponaria</name>
    <dbReference type="NCBI Taxonomy" id="3572"/>
    <lineage>
        <taxon>Eukaryota</taxon>
        <taxon>Viridiplantae</taxon>
        <taxon>Streptophyta</taxon>
        <taxon>Embryophyta</taxon>
        <taxon>Tracheophyta</taxon>
        <taxon>Spermatophyta</taxon>
        <taxon>Magnoliopsida</taxon>
        <taxon>eudicotyledons</taxon>
        <taxon>Gunneridae</taxon>
        <taxon>Pentapetalae</taxon>
        <taxon>Caryophyllales</taxon>
        <taxon>Caryophyllaceae</taxon>
        <taxon>Caryophylleae</taxon>
        <taxon>Saponaria</taxon>
    </lineage>
</organism>
<dbReference type="PANTHER" id="PTHR31517:SF17">
    <property type="entry name" value="PEROXIDASE 6"/>
    <property type="match status" value="1"/>
</dbReference>
<feature type="binding site" evidence="15">
    <location>
        <position position="205"/>
    </location>
    <ligand>
        <name>Ca(2+)</name>
        <dbReference type="ChEBI" id="CHEBI:29108"/>
        <label>2</label>
    </ligand>
</feature>
<evidence type="ECO:0000256" key="14">
    <source>
        <dbReference type="PIRSR" id="PIRSR600823-1"/>
    </source>
</evidence>
<comment type="similarity">
    <text evidence="18">Belongs to the peroxidase family. Classical plant (class III) peroxidase subfamily.</text>
</comment>
<feature type="binding site" evidence="15">
    <location>
        <position position="79"/>
    </location>
    <ligand>
        <name>Ca(2+)</name>
        <dbReference type="ChEBI" id="CHEBI:29108"/>
        <label>1</label>
    </ligand>
</feature>
<dbReference type="PRINTS" id="PR00461">
    <property type="entry name" value="PLPEROXIDASE"/>
</dbReference>
<dbReference type="InterPro" id="IPR019793">
    <property type="entry name" value="Peroxidases_heam-ligand_BS"/>
</dbReference>
<comment type="catalytic activity">
    <reaction evidence="1 18">
        <text>2 a phenolic donor + H2O2 = 2 a phenolic radical donor + 2 H2O</text>
        <dbReference type="Rhea" id="RHEA:56136"/>
        <dbReference type="ChEBI" id="CHEBI:15377"/>
        <dbReference type="ChEBI" id="CHEBI:16240"/>
        <dbReference type="ChEBI" id="CHEBI:139520"/>
        <dbReference type="ChEBI" id="CHEBI:139521"/>
        <dbReference type="EC" id="1.11.1.7"/>
    </reaction>
</comment>
<feature type="binding site" evidence="15">
    <location>
        <position position="81"/>
    </location>
    <ligand>
        <name>Ca(2+)</name>
        <dbReference type="ChEBI" id="CHEBI:29108"/>
        <label>1</label>
    </ligand>
</feature>
<dbReference type="Pfam" id="PF00141">
    <property type="entry name" value="peroxidase"/>
    <property type="match status" value="1"/>
</dbReference>
<feature type="binding site" evidence="15">
    <location>
        <position position="85"/>
    </location>
    <ligand>
        <name>Ca(2+)</name>
        <dbReference type="ChEBI" id="CHEBI:29108"/>
        <label>1</label>
    </ligand>
</feature>
<evidence type="ECO:0000256" key="6">
    <source>
        <dbReference type="ARBA" id="ARBA00022559"/>
    </source>
</evidence>
<keyword evidence="12 17" id="KW-1015">Disulfide bond</keyword>
<gene>
    <name evidence="20" type="ORF">RND81_11G024900</name>
</gene>
<evidence type="ECO:0000256" key="8">
    <source>
        <dbReference type="ARBA" id="ARBA00022723"/>
    </source>
</evidence>
<evidence type="ECO:0000313" key="20">
    <source>
        <dbReference type="EMBL" id="KAK9675704.1"/>
    </source>
</evidence>
<feature type="domain" description="Plant heme peroxidase family profile" evidence="19">
    <location>
        <begin position="34"/>
        <end position="337"/>
    </location>
</feature>
<dbReference type="InterPro" id="IPR002016">
    <property type="entry name" value="Haem_peroxidase"/>
</dbReference>
<keyword evidence="8 15" id="KW-0479">Metal-binding</keyword>
<keyword evidence="6 18" id="KW-0575">Peroxidase</keyword>
<comment type="similarity">
    <text evidence="3">Belongs to the peroxidase family. Ascorbate peroxidase subfamily.</text>
</comment>
<feature type="disulfide bond" evidence="17">
    <location>
        <begin position="211"/>
        <end position="243"/>
    </location>
</feature>
<keyword evidence="5 18" id="KW-0964">Secreted</keyword>
<feature type="binding site" evidence="15">
    <location>
        <position position="83"/>
    </location>
    <ligand>
        <name>Ca(2+)</name>
        <dbReference type="ChEBI" id="CHEBI:29108"/>
        <label>1</label>
    </ligand>
</feature>
<feature type="disulfide bond" evidence="17">
    <location>
        <begin position="77"/>
        <end position="82"/>
    </location>
</feature>
<keyword evidence="7 18" id="KW-0349">Heme</keyword>
<dbReference type="GO" id="GO:0140825">
    <property type="term" value="F:lactoperoxidase activity"/>
    <property type="evidence" value="ECO:0007669"/>
    <property type="project" value="UniProtKB-EC"/>
</dbReference>
<dbReference type="Gene3D" id="1.10.520.10">
    <property type="match status" value="1"/>
</dbReference>
<feature type="disulfide bond" evidence="17">
    <location>
        <begin position="44"/>
        <end position="126"/>
    </location>
</feature>
<proteinExistence type="inferred from homology"/>
<dbReference type="GO" id="GO:0006979">
    <property type="term" value="P:response to oxidative stress"/>
    <property type="evidence" value="ECO:0007669"/>
    <property type="project" value="UniProtKB-UniRule"/>
</dbReference>
<feature type="binding site" evidence="15">
    <location>
        <position position="257"/>
    </location>
    <ligand>
        <name>Ca(2+)</name>
        <dbReference type="ChEBI" id="CHEBI:29108"/>
        <label>2</label>
    </ligand>
</feature>
<keyword evidence="15 18" id="KW-0106">Calcium</keyword>
<dbReference type="PROSITE" id="PS00435">
    <property type="entry name" value="PEROXIDASE_1"/>
    <property type="match status" value="1"/>
</dbReference>
<dbReference type="PROSITE" id="PS00436">
    <property type="entry name" value="PEROXIDASE_2"/>
    <property type="match status" value="1"/>
</dbReference>
<keyword evidence="21" id="KW-1185">Reference proteome</keyword>
<feature type="binding site" description="axial binding residue" evidence="15">
    <location>
        <position position="204"/>
    </location>
    <ligand>
        <name>heme b</name>
        <dbReference type="ChEBI" id="CHEBI:60344"/>
    </ligand>
    <ligandPart>
        <name>Fe</name>
        <dbReference type="ChEBI" id="CHEBI:18248"/>
    </ligandPart>
</feature>
<dbReference type="Gene3D" id="1.10.420.10">
    <property type="entry name" value="Peroxidase, domain 2"/>
    <property type="match status" value="1"/>
</dbReference>
<evidence type="ECO:0000259" key="19">
    <source>
        <dbReference type="PROSITE" id="PS50873"/>
    </source>
</evidence>
<sequence length="342" mass="38170">MAGLKLKINKTFPLIILILPIFSVLAKQAELNLNLNKDYYQKTCPRFQDIVNQHVTAKQQEMPTTAAAVVRVFFHDCMVDGCDGSTLVASNAFNPKAERDADINLSLPGDAFDLVTRIKTDLELHCPGVVSCTDILATAARNLVKMTGGPFYEILLGRKDGLVSQASRVKGNLALPNMTMTEIINQFKQKGFTIQEMVALVGAHTIGFSHCKEFSNRIFHFDQTRPVDPKMNPKYAEGLRKLCANYTKDTTMAAFNDVMTPGKFDNMYYRNLQHGLGLLATDQAMADDPRTKPIVDHYASNETAFFDDFAKAMEKVSLFQIKTGNDGEIRHRCDQFNNIKVG</sequence>
<evidence type="ECO:0000256" key="9">
    <source>
        <dbReference type="ARBA" id="ARBA00022729"/>
    </source>
</evidence>
<evidence type="ECO:0000256" key="11">
    <source>
        <dbReference type="ARBA" id="ARBA00023004"/>
    </source>
</evidence>
<dbReference type="InterPro" id="IPR000823">
    <property type="entry name" value="Peroxidase_pln"/>
</dbReference>
<dbReference type="SUPFAM" id="SSF48113">
    <property type="entry name" value="Heme-dependent peroxidases"/>
    <property type="match status" value="1"/>
</dbReference>
<evidence type="ECO:0000256" key="7">
    <source>
        <dbReference type="ARBA" id="ARBA00022617"/>
    </source>
</evidence>
<feature type="chain" id="PRO_5043092089" description="Peroxidase" evidence="18">
    <location>
        <begin position="27"/>
        <end position="342"/>
    </location>
</feature>
<keyword evidence="9 18" id="KW-0732">Signal</keyword>
<evidence type="ECO:0000256" key="15">
    <source>
        <dbReference type="PIRSR" id="PIRSR600823-3"/>
    </source>
</evidence>
<evidence type="ECO:0000256" key="3">
    <source>
        <dbReference type="ARBA" id="ARBA00006873"/>
    </source>
</evidence>
<dbReference type="InterPro" id="IPR010255">
    <property type="entry name" value="Haem_peroxidase_sf"/>
</dbReference>
<dbReference type="GO" id="GO:0005576">
    <property type="term" value="C:extracellular region"/>
    <property type="evidence" value="ECO:0007669"/>
    <property type="project" value="UniProtKB-SubCell"/>
</dbReference>
<dbReference type="CDD" id="cd00693">
    <property type="entry name" value="secretory_peroxidase"/>
    <property type="match status" value="1"/>
</dbReference>
<dbReference type="Proteomes" id="UP001443914">
    <property type="component" value="Unassembled WGS sequence"/>
</dbReference>
<dbReference type="GO" id="GO:0020037">
    <property type="term" value="F:heme binding"/>
    <property type="evidence" value="ECO:0007669"/>
    <property type="project" value="UniProtKB-UniRule"/>
</dbReference>
<keyword evidence="13 18" id="KW-0376">Hydrogen peroxide</keyword>
<evidence type="ECO:0000256" key="4">
    <source>
        <dbReference type="ARBA" id="ARBA00012313"/>
    </source>
</evidence>
<feature type="binding site" evidence="15">
    <location>
        <position position="76"/>
    </location>
    <ligand>
        <name>Ca(2+)</name>
        <dbReference type="ChEBI" id="CHEBI:29108"/>
        <label>1</label>
    </ligand>
</feature>
<feature type="signal peptide" evidence="18">
    <location>
        <begin position="1"/>
        <end position="26"/>
    </location>
</feature>
<feature type="binding site" evidence="15">
    <location>
        <position position="265"/>
    </location>
    <ligand>
        <name>Ca(2+)</name>
        <dbReference type="ChEBI" id="CHEBI:29108"/>
        <label>2</label>
    </ligand>
</feature>
<dbReference type="PROSITE" id="PS50873">
    <property type="entry name" value="PEROXIDASE_4"/>
    <property type="match status" value="1"/>
</dbReference>
<dbReference type="EMBL" id="JBDFQZ010000011">
    <property type="protein sequence ID" value="KAK9675704.1"/>
    <property type="molecule type" value="Genomic_DNA"/>
</dbReference>
<comment type="caution">
    <text evidence="20">The sequence shown here is derived from an EMBL/GenBank/DDBJ whole genome shotgun (WGS) entry which is preliminary data.</text>
</comment>
<evidence type="ECO:0000256" key="2">
    <source>
        <dbReference type="ARBA" id="ARBA00002322"/>
    </source>
</evidence>
<dbReference type="InterPro" id="IPR033905">
    <property type="entry name" value="Secretory_peroxidase"/>
</dbReference>
<comment type="function">
    <text evidence="2">Removal of H(2)O(2), oxidation of toxic reductants, biosynthesis and degradation of lignin, suberization, auxin catabolism, response to environmental stresses such as wounding, pathogen attack and oxidative stress. These functions might be dependent on each isozyme/isoform in each plant tissue.</text>
</comment>
<comment type="cofactor">
    <cofactor evidence="15 18">
        <name>Ca(2+)</name>
        <dbReference type="ChEBI" id="CHEBI:29108"/>
    </cofactor>
    <text evidence="15 18">Binds 2 calcium ions per subunit.</text>
</comment>
<feature type="site" description="Transition state stabilizer" evidence="16">
    <location>
        <position position="71"/>
    </location>
</feature>
<feature type="binding site" evidence="15">
    <location>
        <position position="98"/>
    </location>
    <ligand>
        <name>Ca(2+)</name>
        <dbReference type="ChEBI" id="CHEBI:29108"/>
        <label>1</label>
    </ligand>
</feature>
<evidence type="ECO:0000256" key="10">
    <source>
        <dbReference type="ARBA" id="ARBA00023002"/>
    </source>
</evidence>
<dbReference type="PANTHER" id="PTHR31517">
    <property type="match status" value="1"/>
</dbReference>
<name>A0AAW1HIR4_SAPOF</name>
<dbReference type="PRINTS" id="PR00458">
    <property type="entry name" value="PEROXIDASE"/>
</dbReference>
<evidence type="ECO:0000256" key="18">
    <source>
        <dbReference type="RuleBase" id="RU362060"/>
    </source>
</evidence>
<evidence type="ECO:0000256" key="16">
    <source>
        <dbReference type="PIRSR" id="PIRSR600823-4"/>
    </source>
</evidence>
<protein>
    <recommendedName>
        <fullName evidence="4 18">Peroxidase</fullName>
        <ecNumber evidence="4 18">1.11.1.7</ecNumber>
    </recommendedName>
</protein>
<dbReference type="EC" id="1.11.1.7" evidence="4 18"/>
<dbReference type="FunFam" id="1.10.420.10:FF:000007">
    <property type="entry name" value="Peroxidase"/>
    <property type="match status" value="1"/>
</dbReference>
<dbReference type="AlphaFoldDB" id="A0AAW1HIR4"/>
<evidence type="ECO:0000256" key="5">
    <source>
        <dbReference type="ARBA" id="ARBA00022525"/>
    </source>
</evidence>
<dbReference type="FunFam" id="1.10.520.10:FF:000008">
    <property type="entry name" value="Peroxidase"/>
    <property type="match status" value="1"/>
</dbReference>
<feature type="binding site" evidence="15">
    <location>
        <position position="260"/>
    </location>
    <ligand>
        <name>Ca(2+)</name>
        <dbReference type="ChEBI" id="CHEBI:29108"/>
        <label>2</label>
    </ligand>
</feature>
<feature type="disulfide bond" evidence="17">
    <location>
        <begin position="132"/>
        <end position="333"/>
    </location>
</feature>
<keyword evidence="10 18" id="KW-0560">Oxidoreductase</keyword>
<evidence type="ECO:0000256" key="17">
    <source>
        <dbReference type="PIRSR" id="PIRSR600823-5"/>
    </source>
</evidence>
<evidence type="ECO:0000256" key="1">
    <source>
        <dbReference type="ARBA" id="ARBA00000189"/>
    </source>
</evidence>